<reference evidence="1 2" key="1">
    <citation type="journal article" date="2016" name="Mol. Biol. Evol.">
        <title>Comparative Genomics of Early-Diverging Mushroom-Forming Fungi Provides Insights into the Origins of Lignocellulose Decay Capabilities.</title>
        <authorList>
            <person name="Nagy L.G."/>
            <person name="Riley R."/>
            <person name="Tritt A."/>
            <person name="Adam C."/>
            <person name="Daum C."/>
            <person name="Floudas D."/>
            <person name="Sun H."/>
            <person name="Yadav J.S."/>
            <person name="Pangilinan J."/>
            <person name="Larsson K.H."/>
            <person name="Matsuura K."/>
            <person name="Barry K."/>
            <person name="Labutti K."/>
            <person name="Kuo R."/>
            <person name="Ohm R.A."/>
            <person name="Bhattacharya S.S."/>
            <person name="Shirouzu T."/>
            <person name="Yoshinaga Y."/>
            <person name="Martin F.M."/>
            <person name="Grigoriev I.V."/>
            <person name="Hibbett D.S."/>
        </authorList>
    </citation>
    <scope>NUCLEOTIDE SEQUENCE [LARGE SCALE GENOMIC DNA]</scope>
    <source>
        <strain evidence="1 2">CBS 109695</strain>
    </source>
</reference>
<gene>
    <name evidence="1" type="ORF">FIBSPDRAFT_69109</name>
</gene>
<name>A0A166TRC6_9AGAM</name>
<organism evidence="1 2">
    <name type="scientific">Athelia psychrophila</name>
    <dbReference type="NCBI Taxonomy" id="1759441"/>
    <lineage>
        <taxon>Eukaryota</taxon>
        <taxon>Fungi</taxon>
        <taxon>Dikarya</taxon>
        <taxon>Basidiomycota</taxon>
        <taxon>Agaricomycotina</taxon>
        <taxon>Agaricomycetes</taxon>
        <taxon>Agaricomycetidae</taxon>
        <taxon>Atheliales</taxon>
        <taxon>Atheliaceae</taxon>
        <taxon>Athelia</taxon>
    </lineage>
</organism>
<accession>A0A166TRC6</accession>
<protein>
    <submittedName>
        <fullName evidence="1">Uncharacterized protein</fullName>
    </submittedName>
</protein>
<dbReference type="EMBL" id="KV417491">
    <property type="protein sequence ID" value="KZP30894.1"/>
    <property type="molecule type" value="Genomic_DNA"/>
</dbReference>
<evidence type="ECO:0000313" key="1">
    <source>
        <dbReference type="EMBL" id="KZP30894.1"/>
    </source>
</evidence>
<proteinExistence type="predicted"/>
<dbReference type="Proteomes" id="UP000076532">
    <property type="component" value="Unassembled WGS sequence"/>
</dbReference>
<sequence length="113" mass="12620">MAMLPFRLSCHPRGQPPIHLHDSDVCPHHENFDPQRWLSAAGPEAIYVWRQRKISMGRTGVRDRFDFGAFQFASILVKIKMMTLCCSRILRSGTAAVLSHCVGMAPTRGAGGR</sequence>
<keyword evidence="2" id="KW-1185">Reference proteome</keyword>
<dbReference type="AlphaFoldDB" id="A0A166TRC6"/>
<evidence type="ECO:0000313" key="2">
    <source>
        <dbReference type="Proteomes" id="UP000076532"/>
    </source>
</evidence>